<dbReference type="SUPFAM" id="SSF81301">
    <property type="entry name" value="Nucleotidyltransferase"/>
    <property type="match status" value="1"/>
</dbReference>
<evidence type="ECO:0000259" key="5">
    <source>
        <dbReference type="PROSITE" id="PS51880"/>
    </source>
</evidence>
<dbReference type="PANTHER" id="PTHR21262">
    <property type="entry name" value="GUANOSINE-3',5'-BIS DIPHOSPHATE 3'-PYROPHOSPHOHYDROLASE"/>
    <property type="match status" value="1"/>
</dbReference>
<dbReference type="FunFam" id="1.10.3210.10:FF:000001">
    <property type="entry name" value="GTP pyrophosphokinase RelA"/>
    <property type="match status" value="1"/>
</dbReference>
<dbReference type="InterPro" id="IPR033655">
    <property type="entry name" value="TGS_RelA/SpoT"/>
</dbReference>
<comment type="similarity">
    <text evidence="2">Belongs to the relA/spoT family.</text>
</comment>
<dbReference type="NCBIfam" id="TIGR00691">
    <property type="entry name" value="spoT_relA"/>
    <property type="match status" value="1"/>
</dbReference>
<evidence type="ECO:0000313" key="7">
    <source>
        <dbReference type="Proteomes" id="UP000587760"/>
    </source>
</evidence>
<dbReference type="EC" id="2.7.6.5" evidence="6"/>
<dbReference type="InterPro" id="IPR004811">
    <property type="entry name" value="RelA/Spo_fam"/>
</dbReference>
<dbReference type="InterPro" id="IPR003607">
    <property type="entry name" value="HD/PDEase_dom"/>
</dbReference>
<evidence type="ECO:0000256" key="3">
    <source>
        <dbReference type="SAM" id="MobiDB-lite"/>
    </source>
</evidence>
<proteinExistence type="inferred from homology"/>
<keyword evidence="6" id="KW-0808">Transferase</keyword>
<dbReference type="GO" id="GO:0005886">
    <property type="term" value="C:plasma membrane"/>
    <property type="evidence" value="ECO:0007669"/>
    <property type="project" value="TreeGrafter"/>
</dbReference>
<dbReference type="Proteomes" id="UP000587760">
    <property type="component" value="Unassembled WGS sequence"/>
</dbReference>
<feature type="compositionally biased region" description="Basic and acidic residues" evidence="3">
    <location>
        <begin position="505"/>
        <end position="520"/>
    </location>
</feature>
<feature type="region of interest" description="Disordered" evidence="3">
    <location>
        <begin position="501"/>
        <end position="520"/>
    </location>
</feature>
<keyword evidence="6" id="KW-0418">Kinase</keyword>
<dbReference type="SMART" id="SM00471">
    <property type="entry name" value="HDc"/>
    <property type="match status" value="1"/>
</dbReference>
<dbReference type="Pfam" id="PF13328">
    <property type="entry name" value="HD_4"/>
    <property type="match status" value="1"/>
</dbReference>
<dbReference type="SMART" id="SM00954">
    <property type="entry name" value="RelA_SpoT"/>
    <property type="match status" value="1"/>
</dbReference>
<dbReference type="FunFam" id="3.10.20.30:FF:000002">
    <property type="entry name" value="GTP pyrophosphokinase (RelA/SpoT)"/>
    <property type="match status" value="1"/>
</dbReference>
<dbReference type="InterPro" id="IPR004095">
    <property type="entry name" value="TGS"/>
</dbReference>
<dbReference type="CDD" id="cd01668">
    <property type="entry name" value="TGS_RSH"/>
    <property type="match status" value="1"/>
</dbReference>
<dbReference type="SUPFAM" id="SSF109604">
    <property type="entry name" value="HD-domain/PDEase-like"/>
    <property type="match status" value="1"/>
</dbReference>
<sequence>MSESKLVTVDDIDREIQILRDKVSYMTTEQQDEVVRAARWSERQHVGQKRRSGEPYIIHPIRVAEILAGLYMDHHTIQAGLLHDVLEDTQITRPELREIFGPEVEKLVNGVTKINIVNAKNRNVQESETIRKMFFAMVKDIRVILIKLADKRHNMSTLQYMPEDKQKRIARECLDIYAPIAGKLGIYSLKSELEDLSLKFTSPDVYYQIKEFIDHKKEARSDFLKHIEEDIYREASKQKIQIKVQTRAKHFYSIYRKMKTKGKDLSEIYDFLGIRILCNDQVECYTLLGIVHQLWTPLAGRFKDYIAMPKENHYKSLHTSVMGYGGKPLEIQIRTYDMNKTAEYGIAAHWLYKEGKTVESGKPSDINFVNQLKNWNEQKLDSGEFMNSIKKELLEDSIYVFTPKGDSIELPKGSTAIDFAYRIHTDVGHHCMGAKADGAIIPLTKPLRSTQTISVMTSPSAHPHVNWLRYVKTYKARSKIRHWLNKNESGVFIDRNIVAHKKEAHHPPPSKEPEETKKEGEEYTHIFQNKVLDKTKVGITIDNERNLMIHLAQCCNPTTGDDIIGFVSRGRGIIVHKSNCSNLKNIKEFDERKVYVEWETVSTKFTQRFRIHSKYRNDLFSEIEGAIRKNRGHLISGSLDETERGDLLGFFTVELERMEDEKKVAKSIRSIPAVMNVQKVQSLQNRPLPE</sequence>
<dbReference type="InterPro" id="IPR006674">
    <property type="entry name" value="HD_domain"/>
</dbReference>
<feature type="domain" description="TGS" evidence="5">
    <location>
        <begin position="396"/>
        <end position="457"/>
    </location>
</feature>
<dbReference type="Pfam" id="PF02824">
    <property type="entry name" value="TGS"/>
    <property type="match status" value="1"/>
</dbReference>
<dbReference type="GO" id="GO:0016301">
    <property type="term" value="F:kinase activity"/>
    <property type="evidence" value="ECO:0007669"/>
    <property type="project" value="UniProtKB-KW"/>
</dbReference>
<dbReference type="EMBL" id="JACHGJ010000007">
    <property type="protein sequence ID" value="MBB6481639.1"/>
    <property type="molecule type" value="Genomic_DNA"/>
</dbReference>
<gene>
    <name evidence="6" type="ORF">HNR50_003319</name>
</gene>
<evidence type="ECO:0000256" key="1">
    <source>
        <dbReference type="ARBA" id="ARBA00025704"/>
    </source>
</evidence>
<evidence type="ECO:0000259" key="4">
    <source>
        <dbReference type="PROSITE" id="PS51831"/>
    </source>
</evidence>
<dbReference type="Pfam" id="PF04607">
    <property type="entry name" value="RelA_SpoT"/>
    <property type="match status" value="1"/>
</dbReference>
<comment type="caution">
    <text evidence="6">The sequence shown here is derived from an EMBL/GenBank/DDBJ whole genome shotgun (WGS) entry which is preliminary data.</text>
</comment>
<dbReference type="RefSeq" id="WP_343060214.1">
    <property type="nucleotide sequence ID" value="NZ_JACHGJ010000007.1"/>
</dbReference>
<dbReference type="PANTHER" id="PTHR21262:SF31">
    <property type="entry name" value="GTP PYROPHOSPHOKINASE"/>
    <property type="match status" value="1"/>
</dbReference>
<dbReference type="PROSITE" id="PS51880">
    <property type="entry name" value="TGS"/>
    <property type="match status" value="1"/>
</dbReference>
<organism evidence="6 7">
    <name type="scientific">Spirochaeta isovalerica</name>
    <dbReference type="NCBI Taxonomy" id="150"/>
    <lineage>
        <taxon>Bacteria</taxon>
        <taxon>Pseudomonadati</taxon>
        <taxon>Spirochaetota</taxon>
        <taxon>Spirochaetia</taxon>
        <taxon>Spirochaetales</taxon>
        <taxon>Spirochaetaceae</taxon>
        <taxon>Spirochaeta</taxon>
    </lineage>
</organism>
<dbReference type="PROSITE" id="PS51831">
    <property type="entry name" value="HD"/>
    <property type="match status" value="1"/>
</dbReference>
<dbReference type="Gene3D" id="1.10.3210.10">
    <property type="entry name" value="Hypothetical protein af1432"/>
    <property type="match status" value="1"/>
</dbReference>
<comment type="function">
    <text evidence="2">In eubacteria ppGpp (guanosine 3'-diphosphate 5'-diphosphate) is a mediator of the stringent response that coordinates a variety of cellular activities in response to changes in nutritional abundance.</text>
</comment>
<evidence type="ECO:0000313" key="6">
    <source>
        <dbReference type="EMBL" id="MBB6481639.1"/>
    </source>
</evidence>
<dbReference type="Gene3D" id="3.10.20.30">
    <property type="match status" value="1"/>
</dbReference>
<dbReference type="CDD" id="cd05399">
    <property type="entry name" value="NT_Rel-Spo_like"/>
    <property type="match status" value="1"/>
</dbReference>
<comment type="pathway">
    <text evidence="1">Purine metabolism.</text>
</comment>
<feature type="domain" description="HD" evidence="4">
    <location>
        <begin position="56"/>
        <end position="155"/>
    </location>
</feature>
<dbReference type="Gene3D" id="3.30.460.10">
    <property type="entry name" value="Beta Polymerase, domain 2"/>
    <property type="match status" value="1"/>
</dbReference>
<dbReference type="FunFam" id="3.30.460.10:FF:000001">
    <property type="entry name" value="GTP pyrophosphokinase RelA"/>
    <property type="match status" value="1"/>
</dbReference>
<dbReference type="GO" id="GO:0015949">
    <property type="term" value="P:nucleobase-containing small molecule interconversion"/>
    <property type="evidence" value="ECO:0007669"/>
    <property type="project" value="UniProtKB-ARBA"/>
</dbReference>
<dbReference type="SUPFAM" id="SSF81271">
    <property type="entry name" value="TGS-like"/>
    <property type="match status" value="1"/>
</dbReference>
<dbReference type="CDD" id="cd00077">
    <property type="entry name" value="HDc"/>
    <property type="match status" value="1"/>
</dbReference>
<dbReference type="InterPro" id="IPR012676">
    <property type="entry name" value="TGS-like"/>
</dbReference>
<dbReference type="InterPro" id="IPR043519">
    <property type="entry name" value="NT_sf"/>
</dbReference>
<keyword evidence="7" id="KW-1185">Reference proteome</keyword>
<dbReference type="GO" id="GO:0008728">
    <property type="term" value="F:GTP diphosphokinase activity"/>
    <property type="evidence" value="ECO:0007669"/>
    <property type="project" value="UniProtKB-EC"/>
</dbReference>
<accession>A0A841RFQ7</accession>
<evidence type="ECO:0000256" key="2">
    <source>
        <dbReference type="RuleBase" id="RU003847"/>
    </source>
</evidence>
<name>A0A841RFQ7_9SPIO</name>
<dbReference type="AlphaFoldDB" id="A0A841RFQ7"/>
<dbReference type="InterPro" id="IPR007685">
    <property type="entry name" value="RelA_SpoT"/>
</dbReference>
<reference evidence="6 7" key="1">
    <citation type="submission" date="2020-08" db="EMBL/GenBank/DDBJ databases">
        <title>Genomic Encyclopedia of Type Strains, Phase IV (KMG-IV): sequencing the most valuable type-strain genomes for metagenomic binning, comparative biology and taxonomic classification.</title>
        <authorList>
            <person name="Goeker M."/>
        </authorList>
    </citation>
    <scope>NUCLEOTIDE SEQUENCE [LARGE SCALE GENOMIC DNA]</scope>
    <source>
        <strain evidence="6 7">DSM 2461</strain>
    </source>
</reference>
<dbReference type="GO" id="GO:0015969">
    <property type="term" value="P:guanosine tetraphosphate metabolic process"/>
    <property type="evidence" value="ECO:0007669"/>
    <property type="project" value="InterPro"/>
</dbReference>
<dbReference type="InterPro" id="IPR012675">
    <property type="entry name" value="Beta-grasp_dom_sf"/>
</dbReference>
<protein>
    <submittedName>
        <fullName evidence="6">GTP pyrophosphokinase</fullName>
        <ecNumber evidence="6">2.7.6.5</ecNumber>
    </submittedName>
</protein>